<dbReference type="eggNOG" id="COG2409">
    <property type="taxonomic scope" value="Bacteria"/>
</dbReference>
<dbReference type="PANTHER" id="PTHR33406">
    <property type="entry name" value="MEMBRANE PROTEIN MJ1562-RELATED"/>
    <property type="match status" value="1"/>
</dbReference>
<feature type="transmembrane region" description="Helical" evidence="7">
    <location>
        <begin position="663"/>
        <end position="683"/>
    </location>
</feature>
<protein>
    <submittedName>
        <fullName evidence="9">MMPL domain-containing protein</fullName>
    </submittedName>
</protein>
<dbReference type="InterPro" id="IPR050545">
    <property type="entry name" value="Mycobact_MmpL"/>
</dbReference>
<evidence type="ECO:0000256" key="4">
    <source>
        <dbReference type="ARBA" id="ARBA00022692"/>
    </source>
</evidence>
<feature type="transmembrane region" description="Helical" evidence="7">
    <location>
        <begin position="271"/>
        <end position="295"/>
    </location>
</feature>
<dbReference type="PANTHER" id="PTHR33406:SF11">
    <property type="entry name" value="MEMBRANE PROTEIN SCO6666-RELATED"/>
    <property type="match status" value="1"/>
</dbReference>
<feature type="transmembrane region" description="Helical" evidence="7">
    <location>
        <begin position="624"/>
        <end position="657"/>
    </location>
</feature>
<comment type="similarity">
    <text evidence="2">Belongs to the resistance-nodulation-cell division (RND) (TC 2.A.6) family. MmpL subfamily.</text>
</comment>
<evidence type="ECO:0000313" key="9">
    <source>
        <dbReference type="EMBL" id="KEI43755.1"/>
    </source>
</evidence>
<keyword evidence="10" id="KW-1185">Reference proteome</keyword>
<feature type="domain" description="Membrane transport protein MMPL" evidence="8">
    <location>
        <begin position="392"/>
        <end position="689"/>
    </location>
</feature>
<feature type="transmembrane region" description="Helical" evidence="7">
    <location>
        <begin position="576"/>
        <end position="596"/>
    </location>
</feature>
<gene>
    <name evidence="9" type="ORF">GU90_14160</name>
</gene>
<reference evidence="9 10" key="1">
    <citation type="submission" date="2014-06" db="EMBL/GenBank/DDBJ databases">
        <title>Saccharopolyspora rectivirgula DSM-43113 Genome sequencing.</title>
        <authorList>
            <person name="Barrera C."/>
            <person name="Millon L."/>
            <person name="Rognon B."/>
            <person name="Zaugg C."/>
            <person name="Monod M."/>
        </authorList>
    </citation>
    <scope>NUCLEOTIDE SEQUENCE [LARGE SCALE GENOMIC DNA]</scope>
    <source>
        <strain evidence="9 10">DSM 43113</strain>
    </source>
</reference>
<dbReference type="EMBL" id="JNVU01000035">
    <property type="protein sequence ID" value="KEI43755.1"/>
    <property type="molecule type" value="Genomic_DNA"/>
</dbReference>
<evidence type="ECO:0000256" key="3">
    <source>
        <dbReference type="ARBA" id="ARBA00022475"/>
    </source>
</evidence>
<feature type="transmembrane region" description="Helical" evidence="7">
    <location>
        <begin position="229"/>
        <end position="250"/>
    </location>
</feature>
<dbReference type="Gene3D" id="1.20.1640.10">
    <property type="entry name" value="Multidrug efflux transporter AcrB transmembrane domain"/>
    <property type="match status" value="2"/>
</dbReference>
<dbReference type="InterPro" id="IPR004869">
    <property type="entry name" value="MMPL_dom"/>
</dbReference>
<organism evidence="9 10">
    <name type="scientific">Saccharopolyspora rectivirgula</name>
    <dbReference type="NCBI Taxonomy" id="28042"/>
    <lineage>
        <taxon>Bacteria</taxon>
        <taxon>Bacillati</taxon>
        <taxon>Actinomycetota</taxon>
        <taxon>Actinomycetes</taxon>
        <taxon>Pseudonocardiales</taxon>
        <taxon>Pseudonocardiaceae</taxon>
        <taxon>Saccharopolyspora</taxon>
    </lineage>
</organism>
<dbReference type="STRING" id="28042.GU90_14160"/>
<feature type="transmembrane region" description="Helical" evidence="7">
    <location>
        <begin position="307"/>
        <end position="329"/>
    </location>
</feature>
<evidence type="ECO:0000256" key="5">
    <source>
        <dbReference type="ARBA" id="ARBA00022989"/>
    </source>
</evidence>
<comment type="caution">
    <text evidence="9">The sequence shown here is derived from an EMBL/GenBank/DDBJ whole genome shotgun (WGS) entry which is preliminary data.</text>
</comment>
<dbReference type="OrthoDB" id="7051771at2"/>
<evidence type="ECO:0000259" key="8">
    <source>
        <dbReference type="Pfam" id="PF03176"/>
    </source>
</evidence>
<proteinExistence type="inferred from homology"/>
<evidence type="ECO:0000256" key="6">
    <source>
        <dbReference type="ARBA" id="ARBA00023136"/>
    </source>
</evidence>
<keyword evidence="3" id="KW-1003">Cell membrane</keyword>
<evidence type="ECO:0000256" key="2">
    <source>
        <dbReference type="ARBA" id="ARBA00010157"/>
    </source>
</evidence>
<keyword evidence="6 7" id="KW-0472">Membrane</keyword>
<evidence type="ECO:0000313" key="10">
    <source>
        <dbReference type="Proteomes" id="UP000031419"/>
    </source>
</evidence>
<feature type="transmembrane region" description="Helical" evidence="7">
    <location>
        <begin position="362"/>
        <end position="380"/>
    </location>
</feature>
<dbReference type="Proteomes" id="UP000031419">
    <property type="component" value="Unassembled WGS sequence"/>
</dbReference>
<keyword evidence="5 7" id="KW-1133">Transmembrane helix</keyword>
<name>A0A073AWH3_9PSEU</name>
<feature type="transmembrane region" description="Helical" evidence="7">
    <location>
        <begin position="535"/>
        <end position="556"/>
    </location>
</feature>
<dbReference type="AlphaFoldDB" id="A0A073AWH3"/>
<feature type="domain" description="Membrane transport protein MMPL" evidence="8">
    <location>
        <begin position="48"/>
        <end position="362"/>
    </location>
</feature>
<evidence type="ECO:0000256" key="1">
    <source>
        <dbReference type="ARBA" id="ARBA00004651"/>
    </source>
</evidence>
<dbReference type="GO" id="GO:0005886">
    <property type="term" value="C:plasma membrane"/>
    <property type="evidence" value="ECO:0007669"/>
    <property type="project" value="UniProtKB-SubCell"/>
</dbReference>
<sequence>MFASWGSVAHRYRRWVLLAVLLAVAVSGTWGLGVFDRMAQGGYETPGSEAVRAGELAEQAAQAGGDLVVLYQAPDGRTIDDPEIAADINRTLDALPGDAVAGVTSYWQMPVPQLVNQDRTAGLATIELTGDDTASKLDAYAEIEESLEVPGLRTHVAGEIPMQLSIEERAKQDLVRAEAISLPIVLVLLVVIFGGVVAAAMPVVVGGLAVFGSLGLLHLISLVTEVNVFAVNVASMLGLGLAIDYGLFIVGRFREELAAGRPTGEAVRRSVASAGRTVAFSATLLVIALAGLMLFPQSFLKSLAYGGVSSVALAALISLTLLPALLGVLGHRVNKLAVPWRKNQAESKTWSRVATGVMKRPLLTAVPLVAVLVLLGSPFLDTQFGTPDERMMPEGDESRVAIEALREEFPAMSDNGIQVVVQGNPGQHDVQQLIAEVGQLPGITGVQPKGSADGVLVLNATISGDPYGDQAKEAVEQIRAMDEPPGSEVLVGGLTALNLDSLHATAEKLPWVAALLVGATLVLMFFAFGSVLLPIKAVVVSALSLSATFGVLTWVFVHGHGAELLGVTPSPMEVGIVVLMASVVFGLSTDYEVFLLSRMVEARANGATTPDAVRTGLAKTGRMITAAALLLIVVTGAFSISGIGMMRFIGLGMIFALALDATVVRMLLVPALIRIMGNAAWWAPGRLRKLQQRVGVQEAEEPERTPAEVR</sequence>
<dbReference type="Pfam" id="PF03176">
    <property type="entry name" value="MMPL"/>
    <property type="match status" value="2"/>
</dbReference>
<accession>A0A073AWH3</accession>
<keyword evidence="4 7" id="KW-0812">Transmembrane</keyword>
<feature type="transmembrane region" description="Helical" evidence="7">
    <location>
        <begin position="179"/>
        <end position="198"/>
    </location>
</feature>
<feature type="transmembrane region" description="Helical" evidence="7">
    <location>
        <begin position="509"/>
        <end position="528"/>
    </location>
</feature>
<evidence type="ECO:0000256" key="7">
    <source>
        <dbReference type="SAM" id="Phobius"/>
    </source>
</evidence>
<dbReference type="SUPFAM" id="SSF82866">
    <property type="entry name" value="Multidrug efflux transporter AcrB transmembrane domain"/>
    <property type="match status" value="2"/>
</dbReference>
<comment type="subcellular location">
    <subcellularLocation>
        <location evidence="1">Cell membrane</location>
        <topology evidence="1">Multi-pass membrane protein</topology>
    </subcellularLocation>
</comment>